<dbReference type="EMBL" id="JBFNQN010000007">
    <property type="protein sequence ID" value="MEW9265374.1"/>
    <property type="molecule type" value="Genomic_DNA"/>
</dbReference>
<comment type="caution">
    <text evidence="2">The sequence shown here is derived from an EMBL/GenBank/DDBJ whole genome shotgun (WGS) entry which is preliminary data.</text>
</comment>
<accession>A0ABV3P6W7</accession>
<evidence type="ECO:0000313" key="3">
    <source>
        <dbReference type="Proteomes" id="UP001555826"/>
    </source>
</evidence>
<evidence type="ECO:0000313" key="2">
    <source>
        <dbReference type="EMBL" id="MEW9265374.1"/>
    </source>
</evidence>
<feature type="transmembrane region" description="Helical" evidence="1">
    <location>
        <begin position="187"/>
        <end position="208"/>
    </location>
</feature>
<evidence type="ECO:0000256" key="1">
    <source>
        <dbReference type="SAM" id="Phobius"/>
    </source>
</evidence>
<proteinExistence type="predicted"/>
<keyword evidence="1" id="KW-0472">Membrane</keyword>
<reference evidence="2 3" key="1">
    <citation type="submission" date="2024-07" db="EMBL/GenBank/DDBJ databases">
        <authorList>
            <person name="Thanompreechachai J."/>
            <person name="Duangmal K."/>
        </authorList>
    </citation>
    <scope>NUCLEOTIDE SEQUENCE [LARGE SCALE GENOMIC DNA]</scope>
    <source>
        <strain evidence="2 3">KCTC 19886</strain>
    </source>
</reference>
<organism evidence="2 3">
    <name type="scientific">Kineococcus endophyticus</name>
    <dbReference type="NCBI Taxonomy" id="1181883"/>
    <lineage>
        <taxon>Bacteria</taxon>
        <taxon>Bacillati</taxon>
        <taxon>Actinomycetota</taxon>
        <taxon>Actinomycetes</taxon>
        <taxon>Kineosporiales</taxon>
        <taxon>Kineosporiaceae</taxon>
        <taxon>Kineococcus</taxon>
    </lineage>
</organism>
<dbReference type="Proteomes" id="UP001555826">
    <property type="component" value="Unassembled WGS sequence"/>
</dbReference>
<feature type="transmembrane region" description="Helical" evidence="1">
    <location>
        <begin position="152"/>
        <end position="175"/>
    </location>
</feature>
<sequence>MAYRLSMVPRIAQRFGVHTRAHAIRLCAHLARRLGIFCLVVAALLLLGSSSREVTLPVASFSGTWGTGEVQGLVTSPAAPPGATVHTPDTSSIGRLSISFPATTLERLLAAAPGWLGWASVGAALVWLAPLLRGFAEGDPFAPGNAGRLRGIAGAAFVVTHVVPLLTPLTAALALHRLGASGWTPDWGFPVHSSLVFVLLLFLLAGALDVGRRLQVDSEGLV</sequence>
<keyword evidence="3" id="KW-1185">Reference proteome</keyword>
<protein>
    <recommendedName>
        <fullName evidence="4">DUF2975 family protein</fullName>
    </recommendedName>
</protein>
<keyword evidence="1" id="KW-0812">Transmembrane</keyword>
<name>A0ABV3P6W7_9ACTN</name>
<dbReference type="RefSeq" id="WP_367638418.1">
    <property type="nucleotide sequence ID" value="NZ_JBFNQN010000007.1"/>
</dbReference>
<keyword evidence="1" id="KW-1133">Transmembrane helix</keyword>
<feature type="transmembrane region" description="Helical" evidence="1">
    <location>
        <begin position="115"/>
        <end position="132"/>
    </location>
</feature>
<gene>
    <name evidence="2" type="ORF">AB1207_11495</name>
</gene>
<evidence type="ECO:0008006" key="4">
    <source>
        <dbReference type="Google" id="ProtNLM"/>
    </source>
</evidence>